<evidence type="ECO:0000256" key="5">
    <source>
        <dbReference type="ARBA" id="ARBA00022645"/>
    </source>
</evidence>
<dbReference type="GO" id="GO:0006508">
    <property type="term" value="P:proteolysis"/>
    <property type="evidence" value="ECO:0007669"/>
    <property type="project" value="UniProtKB-KW"/>
</dbReference>
<dbReference type="InterPro" id="IPR050515">
    <property type="entry name" value="Beta-lactam/transpept"/>
</dbReference>
<evidence type="ECO:0000256" key="13">
    <source>
        <dbReference type="ARBA" id="ARBA00023210"/>
    </source>
</evidence>
<name>A0A9X2WIA2_9GAMM</name>
<reference evidence="19" key="2">
    <citation type="submission" date="2022-08" db="EMBL/GenBank/DDBJ databases">
        <authorList>
            <person name="Dong C."/>
        </authorList>
    </citation>
    <scope>NUCLEOTIDE SEQUENCE</scope>
    <source>
        <strain evidence="19">59MF3M-4</strain>
    </source>
</reference>
<dbReference type="Proteomes" id="UP001147830">
    <property type="component" value="Unassembled WGS sequence"/>
</dbReference>
<protein>
    <recommendedName>
        <fullName evidence="16">Peptidoglycan D,D-transpeptidase FtsI</fullName>
        <ecNumber evidence="16">3.4.16.4</ecNumber>
    </recommendedName>
    <alternativeName>
        <fullName evidence="16">Penicillin-binding protein 3</fullName>
        <shortName evidence="16">PBP-3</shortName>
    </alternativeName>
</protein>
<comment type="function">
    <text evidence="16">Catalyzes cross-linking of the peptidoglycan cell wall at the division septum.</text>
</comment>
<dbReference type="EMBL" id="JAOANI010000028">
    <property type="protein sequence ID" value="MCT7360686.1"/>
    <property type="molecule type" value="Genomic_DNA"/>
</dbReference>
<reference evidence="19" key="1">
    <citation type="journal article" date="2022" name="Front. Microbiol.">
        <title>Genome-based taxonomic rearrangement of Oceanobacter-related bacteria including the description of Thalassolituus hydrocarbonoclasticus sp. nov. and Thalassolituus pacificus sp. nov. and emended description of the genus Thalassolituus.</title>
        <authorList>
            <person name="Dong C."/>
            <person name="Wei L."/>
            <person name="Wang J."/>
            <person name="Lai Q."/>
            <person name="Huang Z."/>
            <person name="Shao Z."/>
        </authorList>
    </citation>
    <scope>NUCLEOTIDE SEQUENCE</scope>
    <source>
        <strain evidence="19">59MF3M-4</strain>
    </source>
</reference>
<dbReference type="GO" id="GO:0000917">
    <property type="term" value="P:division septum assembly"/>
    <property type="evidence" value="ECO:0007669"/>
    <property type="project" value="UniProtKB-KW"/>
</dbReference>
<evidence type="ECO:0000256" key="10">
    <source>
        <dbReference type="ARBA" id="ARBA00022984"/>
    </source>
</evidence>
<feature type="domain" description="Penicillin-binding protein transpeptidase" evidence="17">
    <location>
        <begin position="251"/>
        <end position="549"/>
    </location>
</feature>
<comment type="catalytic activity">
    <reaction evidence="16">
        <text>Preferential cleavage: (Ac)2-L-Lys-D-Ala-|-D-Ala. Also transpeptidation of peptidyl-alanyl moieties that are N-acyl substituents of D-alanine.</text>
        <dbReference type="EC" id="3.4.16.4"/>
    </reaction>
</comment>
<dbReference type="AlphaFoldDB" id="A0A9X2WIA2"/>
<keyword evidence="6 16" id="KW-0645">Protease</keyword>
<keyword evidence="2 16" id="KW-1003">Cell membrane</keyword>
<dbReference type="Gene3D" id="3.40.710.10">
    <property type="entry name" value="DD-peptidase/beta-lactamase superfamily"/>
    <property type="match status" value="1"/>
</dbReference>
<dbReference type="GO" id="GO:0071555">
    <property type="term" value="P:cell wall organization"/>
    <property type="evidence" value="ECO:0007669"/>
    <property type="project" value="UniProtKB-KW"/>
</dbReference>
<accession>A0A9X2WIA2</accession>
<evidence type="ECO:0000313" key="19">
    <source>
        <dbReference type="EMBL" id="MCT7360686.1"/>
    </source>
</evidence>
<comment type="pathway">
    <text evidence="16">Cell wall biogenesis; peptidoglycan biosynthesis.</text>
</comment>
<keyword evidence="10 16" id="KW-0573">Peptidoglycan synthesis</keyword>
<evidence type="ECO:0000256" key="7">
    <source>
        <dbReference type="ARBA" id="ARBA00022692"/>
    </source>
</evidence>
<keyword evidence="11 16" id="KW-1133">Transmembrane helix</keyword>
<evidence type="ECO:0000313" key="20">
    <source>
        <dbReference type="Proteomes" id="UP001147830"/>
    </source>
</evidence>
<keyword evidence="12 16" id="KW-0472">Membrane</keyword>
<evidence type="ECO:0000256" key="1">
    <source>
        <dbReference type="ARBA" id="ARBA00004370"/>
    </source>
</evidence>
<evidence type="ECO:0000256" key="15">
    <source>
        <dbReference type="ARBA" id="ARBA00023316"/>
    </source>
</evidence>
<evidence type="ECO:0000256" key="12">
    <source>
        <dbReference type="ARBA" id="ARBA00023136"/>
    </source>
</evidence>
<feature type="transmembrane region" description="Helical" evidence="16">
    <location>
        <begin position="21"/>
        <end position="39"/>
    </location>
</feature>
<comment type="caution">
    <text evidence="19">The sequence shown here is derived from an EMBL/GenBank/DDBJ whole genome shotgun (WGS) entry which is preliminary data.</text>
</comment>
<dbReference type="Pfam" id="PF03717">
    <property type="entry name" value="PBP_dimer"/>
    <property type="match status" value="1"/>
</dbReference>
<feature type="active site" description="Acyl-ester intermediate" evidence="16">
    <location>
        <position position="298"/>
    </location>
</feature>
<dbReference type="HAMAP" id="MF_02080">
    <property type="entry name" value="FtsI_transpept"/>
    <property type="match status" value="1"/>
</dbReference>
<dbReference type="PANTHER" id="PTHR30627">
    <property type="entry name" value="PEPTIDOGLYCAN D,D-TRANSPEPTIDASE"/>
    <property type="match status" value="1"/>
</dbReference>
<dbReference type="EC" id="3.4.16.4" evidence="16"/>
<evidence type="ECO:0000256" key="9">
    <source>
        <dbReference type="ARBA" id="ARBA00022960"/>
    </source>
</evidence>
<evidence type="ECO:0000256" key="6">
    <source>
        <dbReference type="ARBA" id="ARBA00022670"/>
    </source>
</evidence>
<dbReference type="GO" id="GO:0009252">
    <property type="term" value="P:peptidoglycan biosynthetic process"/>
    <property type="evidence" value="ECO:0007669"/>
    <property type="project" value="UniProtKB-UniRule"/>
</dbReference>
<dbReference type="GO" id="GO:0008658">
    <property type="term" value="F:penicillin binding"/>
    <property type="evidence" value="ECO:0007669"/>
    <property type="project" value="InterPro"/>
</dbReference>
<feature type="domain" description="Penicillin-binding protein dimerisation" evidence="18">
    <location>
        <begin position="62"/>
        <end position="211"/>
    </location>
</feature>
<dbReference type="GO" id="GO:0005886">
    <property type="term" value="C:plasma membrane"/>
    <property type="evidence" value="ECO:0007669"/>
    <property type="project" value="UniProtKB-SubCell"/>
</dbReference>
<keyword evidence="7 16" id="KW-0812">Transmembrane</keyword>
<evidence type="ECO:0000259" key="17">
    <source>
        <dbReference type="Pfam" id="PF00905"/>
    </source>
</evidence>
<dbReference type="InterPro" id="IPR012338">
    <property type="entry name" value="Beta-lactam/transpept-like"/>
</dbReference>
<gene>
    <name evidence="16" type="primary">ftsI</name>
    <name evidence="19" type="ORF">NYR02_16820</name>
</gene>
<keyword evidence="5 16" id="KW-0121">Carboxypeptidase</keyword>
<dbReference type="GO" id="GO:0009002">
    <property type="term" value="F:serine-type D-Ala-D-Ala carboxypeptidase activity"/>
    <property type="evidence" value="ECO:0007669"/>
    <property type="project" value="UniProtKB-UniRule"/>
</dbReference>
<evidence type="ECO:0000256" key="2">
    <source>
        <dbReference type="ARBA" id="ARBA00022475"/>
    </source>
</evidence>
<dbReference type="Gene3D" id="3.30.450.330">
    <property type="match status" value="1"/>
</dbReference>
<evidence type="ECO:0000256" key="3">
    <source>
        <dbReference type="ARBA" id="ARBA00022519"/>
    </source>
</evidence>
<dbReference type="RefSeq" id="WP_260977515.1">
    <property type="nucleotide sequence ID" value="NZ_JAOANI010000028.1"/>
</dbReference>
<keyword evidence="13 16" id="KW-0717">Septation</keyword>
<dbReference type="SUPFAM" id="SSF56601">
    <property type="entry name" value="beta-lactamase/transpeptidase-like"/>
    <property type="match status" value="1"/>
</dbReference>
<evidence type="ECO:0000256" key="4">
    <source>
        <dbReference type="ARBA" id="ARBA00022618"/>
    </source>
</evidence>
<keyword evidence="3 16" id="KW-0997">Cell inner membrane</keyword>
<keyword evidence="9 16" id="KW-0133">Cell shape</keyword>
<keyword evidence="4 16" id="KW-0132">Cell division</keyword>
<dbReference type="InterPro" id="IPR005311">
    <property type="entry name" value="PBP_dimer"/>
</dbReference>
<comment type="subcellular location">
    <subcellularLocation>
        <location evidence="16">Cell inner membrane</location>
        <topology evidence="16">Single-pass membrane protein</topology>
    </subcellularLocation>
    <subcellularLocation>
        <location evidence="1">Membrane</location>
    </subcellularLocation>
</comment>
<keyword evidence="20" id="KW-1185">Reference proteome</keyword>
<sequence>MNAQPNQQTTLSGITRWRFTLVLAVFGCLLGAVLVRLVMLHTVDQPFLFEQGEKRTVREEVQPAMRGMITDRYGKPLAVSTPVVTLWLNPQQVNVQQLPAVAADLGLSRKELTRKVERAATQGRSFLYLKRQVQPELAQQVLKRRIAGIYGDDDFRRFYPAAEITAHTVGIVDIDGKGQEGLELAFDDFLQGSEGSRQVVKDLYGNVIKQLKVNAVPQPGGDLALTLDLRLQYLAYRELKAAVSQHHAKSGSAVLVDARSGDVLALVNQPSYNPNNRASLRAENMRNRAIADLIEPGSTIKPFTVAAALSSGRYFPNSEINTAPGFVRVKNKTIRDHRNYGVLDITGVITKSSNVGVTFLAHQLGAENIWDFFSKAGIGQATVLGFPGEAVGSLPYPEQMDALRLATVSYGYGLSVSPLQLAHAYTSFTQGGCRNPVRLLMNNQPQTKCQRVMPEKVARQVLDMLETVTSKQGTGSRARVAGYRVGGKTGTAHKVGQQGYEDSEYTAVFSGIAPISSPDLVLVVVIDSPQGKEYYGGEVAAPVFSRIMQQALRLRQVAPDDGSVPTLQMAGGPA</sequence>
<dbReference type="InterPro" id="IPR037532">
    <property type="entry name" value="FtsI_transpept"/>
</dbReference>
<dbReference type="PANTHER" id="PTHR30627:SF1">
    <property type="entry name" value="PEPTIDOGLYCAN D,D-TRANSPEPTIDASE FTSI"/>
    <property type="match status" value="1"/>
</dbReference>
<dbReference type="SUPFAM" id="SSF56519">
    <property type="entry name" value="Penicillin binding protein dimerisation domain"/>
    <property type="match status" value="1"/>
</dbReference>
<dbReference type="InterPro" id="IPR001460">
    <property type="entry name" value="PCN-bd_Tpept"/>
</dbReference>
<dbReference type="GO" id="GO:0008360">
    <property type="term" value="P:regulation of cell shape"/>
    <property type="evidence" value="ECO:0007669"/>
    <property type="project" value="UniProtKB-KW"/>
</dbReference>
<proteinExistence type="inferred from homology"/>
<dbReference type="GO" id="GO:0043093">
    <property type="term" value="P:FtsZ-dependent cytokinesis"/>
    <property type="evidence" value="ECO:0007669"/>
    <property type="project" value="UniProtKB-UniRule"/>
</dbReference>
<organism evidence="19 20">
    <name type="scientific">Thalassolituus pacificus</name>
    <dbReference type="NCBI Taxonomy" id="2975440"/>
    <lineage>
        <taxon>Bacteria</taxon>
        <taxon>Pseudomonadati</taxon>
        <taxon>Pseudomonadota</taxon>
        <taxon>Gammaproteobacteria</taxon>
        <taxon>Oceanospirillales</taxon>
        <taxon>Oceanospirillaceae</taxon>
        <taxon>Thalassolituus</taxon>
    </lineage>
</organism>
<comment type="similarity">
    <text evidence="16">Belongs to the transpeptidase family. FtsI subfamily.</text>
</comment>
<evidence type="ECO:0000256" key="8">
    <source>
        <dbReference type="ARBA" id="ARBA00022801"/>
    </source>
</evidence>
<dbReference type="Pfam" id="PF00905">
    <property type="entry name" value="Transpeptidase"/>
    <property type="match status" value="1"/>
</dbReference>
<evidence type="ECO:0000259" key="18">
    <source>
        <dbReference type="Pfam" id="PF03717"/>
    </source>
</evidence>
<keyword evidence="14 16" id="KW-0131">Cell cycle</keyword>
<evidence type="ECO:0000256" key="16">
    <source>
        <dbReference type="HAMAP-Rule" id="MF_02080"/>
    </source>
</evidence>
<dbReference type="Gene3D" id="3.90.1310.10">
    <property type="entry name" value="Penicillin-binding protein 2a (Domain 2)"/>
    <property type="match status" value="1"/>
</dbReference>
<dbReference type="GO" id="GO:0008955">
    <property type="term" value="F:peptidoglycan glycosyltransferase activity"/>
    <property type="evidence" value="ECO:0007669"/>
    <property type="project" value="InterPro"/>
</dbReference>
<dbReference type="Gene3D" id="1.10.150.770">
    <property type="match status" value="1"/>
</dbReference>
<dbReference type="InterPro" id="IPR036138">
    <property type="entry name" value="PBP_dimer_sf"/>
</dbReference>
<evidence type="ECO:0000256" key="11">
    <source>
        <dbReference type="ARBA" id="ARBA00022989"/>
    </source>
</evidence>
<keyword evidence="15 16" id="KW-0961">Cell wall biogenesis/degradation</keyword>
<keyword evidence="8 16" id="KW-0378">Hydrolase</keyword>
<evidence type="ECO:0000256" key="14">
    <source>
        <dbReference type="ARBA" id="ARBA00023306"/>
    </source>
</evidence>